<feature type="region of interest" description="Disordered" evidence="1">
    <location>
        <begin position="82"/>
        <end position="109"/>
    </location>
</feature>
<evidence type="ECO:0000313" key="3">
    <source>
        <dbReference type="Proteomes" id="UP001345219"/>
    </source>
</evidence>
<keyword evidence="3" id="KW-1185">Reference proteome</keyword>
<dbReference type="EMBL" id="JAXIOK010000023">
    <property type="protein sequence ID" value="KAK4743342.1"/>
    <property type="molecule type" value="Genomic_DNA"/>
</dbReference>
<reference evidence="2 3" key="1">
    <citation type="journal article" date="2023" name="Hortic Res">
        <title>Pangenome of water caltrop reveals structural variations and asymmetric subgenome divergence after allopolyploidization.</title>
        <authorList>
            <person name="Zhang X."/>
            <person name="Chen Y."/>
            <person name="Wang L."/>
            <person name="Yuan Y."/>
            <person name="Fang M."/>
            <person name="Shi L."/>
            <person name="Lu R."/>
            <person name="Comes H.P."/>
            <person name="Ma Y."/>
            <person name="Chen Y."/>
            <person name="Huang G."/>
            <person name="Zhou Y."/>
            <person name="Zheng Z."/>
            <person name="Qiu Y."/>
        </authorList>
    </citation>
    <scope>NUCLEOTIDE SEQUENCE [LARGE SCALE GENOMIC DNA]</scope>
    <source>
        <tissue evidence="2">Roots</tissue>
    </source>
</reference>
<evidence type="ECO:0000313" key="2">
    <source>
        <dbReference type="EMBL" id="KAK4743342.1"/>
    </source>
</evidence>
<dbReference type="AlphaFoldDB" id="A0AAN7GPE2"/>
<feature type="compositionally biased region" description="Polar residues" evidence="1">
    <location>
        <begin position="88"/>
        <end position="103"/>
    </location>
</feature>
<evidence type="ECO:0000256" key="1">
    <source>
        <dbReference type="SAM" id="MobiDB-lite"/>
    </source>
</evidence>
<accession>A0AAN7GPE2</accession>
<feature type="region of interest" description="Disordered" evidence="1">
    <location>
        <begin position="139"/>
        <end position="160"/>
    </location>
</feature>
<sequence length="160" mass="16923">MEEISMMEKEGMGEIGEVEGGHKWWSGEAEPKHSSFHEASSGGTRTFDNSGDINVMSGLTFSFFSSLPYIYNYCRLSPITGPTGKASLRSSQPAGIDRPSSSAVKGDSDSENELLCLSNDAAAAAAAVGSERSALIITSASSTSYTDDDSGYGPERYDIP</sequence>
<name>A0AAN7GPE2_9MYRT</name>
<comment type="caution">
    <text evidence="2">The sequence shown here is derived from an EMBL/GenBank/DDBJ whole genome shotgun (WGS) entry which is preliminary data.</text>
</comment>
<organism evidence="2 3">
    <name type="scientific">Trapa incisa</name>
    <dbReference type="NCBI Taxonomy" id="236973"/>
    <lineage>
        <taxon>Eukaryota</taxon>
        <taxon>Viridiplantae</taxon>
        <taxon>Streptophyta</taxon>
        <taxon>Embryophyta</taxon>
        <taxon>Tracheophyta</taxon>
        <taxon>Spermatophyta</taxon>
        <taxon>Magnoliopsida</taxon>
        <taxon>eudicotyledons</taxon>
        <taxon>Gunneridae</taxon>
        <taxon>Pentapetalae</taxon>
        <taxon>rosids</taxon>
        <taxon>malvids</taxon>
        <taxon>Myrtales</taxon>
        <taxon>Lythraceae</taxon>
        <taxon>Trapa</taxon>
    </lineage>
</organism>
<dbReference type="Proteomes" id="UP001345219">
    <property type="component" value="Chromosome 1"/>
</dbReference>
<gene>
    <name evidence="2" type="ORF">SAY87_001343</name>
</gene>
<protein>
    <submittedName>
        <fullName evidence="2">Uncharacterized protein</fullName>
    </submittedName>
</protein>
<proteinExistence type="predicted"/>